<dbReference type="Proteomes" id="UP000255165">
    <property type="component" value="Unassembled WGS sequence"/>
</dbReference>
<proteinExistence type="predicted"/>
<evidence type="ECO:0000313" key="2">
    <source>
        <dbReference type="Proteomes" id="UP000255165"/>
    </source>
</evidence>
<reference evidence="2" key="1">
    <citation type="submission" date="2018-06" db="EMBL/GenBank/DDBJ databases">
        <authorList>
            <person name="Feng T."/>
            <person name="Jeon C.O."/>
        </authorList>
    </citation>
    <scope>NUCLEOTIDE SEQUENCE [LARGE SCALE GENOMIC DNA]</scope>
    <source>
        <strain evidence="2">S23</strain>
    </source>
</reference>
<dbReference type="EMBL" id="QKWJ01000120">
    <property type="protein sequence ID" value="RDK05017.1"/>
    <property type="molecule type" value="Genomic_DNA"/>
</dbReference>
<evidence type="ECO:0000313" key="1">
    <source>
        <dbReference type="EMBL" id="RDK05017.1"/>
    </source>
</evidence>
<comment type="caution">
    <text evidence="1">The sequence shown here is derived from an EMBL/GenBank/DDBJ whole genome shotgun (WGS) entry which is preliminary data.</text>
</comment>
<protein>
    <submittedName>
        <fullName evidence="1">Uncharacterized protein</fullName>
    </submittedName>
</protein>
<name>A0A370NHB7_9BURK</name>
<organism evidence="1 2">
    <name type="scientific">Cupriavidus lacunae</name>
    <dbReference type="NCBI Taxonomy" id="2666307"/>
    <lineage>
        <taxon>Bacteria</taxon>
        <taxon>Pseudomonadati</taxon>
        <taxon>Pseudomonadota</taxon>
        <taxon>Betaproteobacteria</taxon>
        <taxon>Burkholderiales</taxon>
        <taxon>Burkholderiaceae</taxon>
        <taxon>Cupriavidus</taxon>
    </lineage>
</organism>
<gene>
    <name evidence="1" type="ORF">DN412_39355</name>
</gene>
<accession>A0A370NHB7</accession>
<sequence>MEGTMMSPHDGALTVTKTEALPAVHRALAMTQPAALQRTQMLQTLMNGWALRTAGTGVKTLNLAPFSMDAQVLTELFQLQSAIVLRLQAQQQGWMLGWTAWLQERAQVKRANTMSKLVEQELDLLSRFGLLLSNQMVDLVTLQENIEVNTGYWVAQTLAAKTDQAAEA</sequence>
<dbReference type="AlphaFoldDB" id="A0A370NHB7"/>
<dbReference type="RefSeq" id="WP_133303162.1">
    <property type="nucleotide sequence ID" value="NZ_QKWJ01000120.1"/>
</dbReference>
<keyword evidence="2" id="KW-1185">Reference proteome</keyword>